<dbReference type="Proteomes" id="UP000678374">
    <property type="component" value="Unassembled WGS sequence"/>
</dbReference>
<feature type="signal peptide" evidence="1">
    <location>
        <begin position="1"/>
        <end position="22"/>
    </location>
</feature>
<keyword evidence="3" id="KW-1185">Reference proteome</keyword>
<organism evidence="2 3">
    <name type="scientific">Ideonella aquatica</name>
    <dbReference type="NCBI Taxonomy" id="2824119"/>
    <lineage>
        <taxon>Bacteria</taxon>
        <taxon>Pseudomonadati</taxon>
        <taxon>Pseudomonadota</taxon>
        <taxon>Betaproteobacteria</taxon>
        <taxon>Burkholderiales</taxon>
        <taxon>Sphaerotilaceae</taxon>
        <taxon>Ideonella</taxon>
    </lineage>
</organism>
<dbReference type="RefSeq" id="WP_210800098.1">
    <property type="nucleotide sequence ID" value="NZ_JAGQDE010000001.1"/>
</dbReference>
<comment type="caution">
    <text evidence="2">The sequence shown here is derived from an EMBL/GenBank/DDBJ whole genome shotgun (WGS) entry which is preliminary data.</text>
</comment>
<reference evidence="2" key="1">
    <citation type="submission" date="2021-04" db="EMBL/GenBank/DDBJ databases">
        <title>The genome sequence of Ideonella sp. 4Y11.</title>
        <authorList>
            <person name="Liu Y."/>
        </authorList>
    </citation>
    <scope>NUCLEOTIDE SEQUENCE</scope>
    <source>
        <strain evidence="2">4Y11</strain>
    </source>
</reference>
<dbReference type="InterPro" id="IPR042230">
    <property type="entry name" value="CusF_sf"/>
</dbReference>
<protein>
    <submittedName>
        <fullName evidence="2">Copper-binding protein</fullName>
    </submittedName>
</protein>
<evidence type="ECO:0000313" key="2">
    <source>
        <dbReference type="EMBL" id="MBQ0957735.1"/>
    </source>
</evidence>
<dbReference type="AlphaFoldDB" id="A0A941BP65"/>
<gene>
    <name evidence="2" type="ORF">KAK06_02085</name>
</gene>
<proteinExistence type="predicted"/>
<evidence type="ECO:0000256" key="1">
    <source>
        <dbReference type="SAM" id="SignalP"/>
    </source>
</evidence>
<sequence>MKKAALPSLVLALLAPAMAAMAQPKMDDMKSMDMTKKPAATASVVHKAMGTVKKVDAKGGVVTLAHEPIKSLNWPAMTMGFKVKDKMLMDKLTDGKKVEFEFTQDDKDYVVTGVK</sequence>
<dbReference type="InterPro" id="IPR021647">
    <property type="entry name" value="CusF_Ec"/>
</dbReference>
<dbReference type="EMBL" id="JAGQDE010000001">
    <property type="protein sequence ID" value="MBQ0957735.1"/>
    <property type="molecule type" value="Genomic_DNA"/>
</dbReference>
<dbReference type="Gene3D" id="2.40.50.320">
    <property type="entry name" value="Copper binding periplasmic protein CusF"/>
    <property type="match status" value="1"/>
</dbReference>
<feature type="chain" id="PRO_5037670245" evidence="1">
    <location>
        <begin position="23"/>
        <end position="115"/>
    </location>
</feature>
<keyword evidence="1" id="KW-0732">Signal</keyword>
<accession>A0A941BP65</accession>
<dbReference type="Pfam" id="PF11604">
    <property type="entry name" value="CusF_Ec"/>
    <property type="match status" value="1"/>
</dbReference>
<evidence type="ECO:0000313" key="3">
    <source>
        <dbReference type="Proteomes" id="UP000678374"/>
    </source>
</evidence>
<name>A0A941BP65_9BURK</name>